<dbReference type="PANTHER" id="PTHR10266">
    <property type="entry name" value="CYTOCHROME C1"/>
    <property type="match status" value="1"/>
</dbReference>
<dbReference type="PANTHER" id="PTHR10266:SF3">
    <property type="entry name" value="CYTOCHROME C1, HEME PROTEIN, MITOCHONDRIAL"/>
    <property type="match status" value="1"/>
</dbReference>
<keyword evidence="20" id="KW-1185">Reference proteome</keyword>
<evidence type="ECO:0000256" key="16">
    <source>
        <dbReference type="ARBA" id="ARBA00029351"/>
    </source>
</evidence>
<keyword evidence="4" id="KW-0813">Transport</keyword>
<evidence type="ECO:0000256" key="6">
    <source>
        <dbReference type="ARBA" id="ARBA00022660"/>
    </source>
</evidence>
<comment type="caution">
    <text evidence="19">The sequence shown here is derived from an EMBL/GenBank/DDBJ whole genome shotgun (WGS) entry which is preliminary data.</text>
</comment>
<evidence type="ECO:0000256" key="1">
    <source>
        <dbReference type="ARBA" id="ARBA00004273"/>
    </source>
</evidence>
<comment type="cofactor">
    <cofactor evidence="17">
        <name>heme c</name>
        <dbReference type="ChEBI" id="CHEBI:61717"/>
    </cofactor>
    <text evidence="17">Binds 1 heme c group covalently per subunit.</text>
</comment>
<keyword evidence="8 17" id="KW-0479">Metal-binding</keyword>
<dbReference type="PRINTS" id="PR00603">
    <property type="entry name" value="CYTOCHROMEC1"/>
</dbReference>
<sequence length="459" mass="50295">MDVTCSVLDVEDLPGSSTESPGKASQPEQAQSSSSQHTAGKPTSNHTPLLQLARDETEERRVEIEIGIEMAFPSNRFVFANLIKNSSSNNTRHQFTNNIKANLNRRTFNRSASTTTQTESILTSRTAAAVSSILAVGSITWYTQLYGVPFLSEAKAMTAAEHGLHPPSFAWPHKGPFETFDHAASVLRYPSVTTVPIALKADELFQLSTGFRFVYNLNFITNKKVFVVVIKSTAKSAPLVTLLTVSHGEICRNDIDINRKLAFPFSTGAPRLRSLTGMAGEIEYEDGPDDEGKKFMRPGKLSDYMPRPYPNDEAARSANAGALPPDLSLIVKARHGAADYIMALLTGYVDPPAGVEIREGLNYNPYFPGGAIGMARVLYDGIVDYPDGTPASTSQMAKDVVTFLNWAAEPELDQRKKMGFQTVIVLTTLTALSIWVKRLKWAGIKSRKIVYNPPPPSKH</sequence>
<evidence type="ECO:0000256" key="5">
    <source>
        <dbReference type="ARBA" id="ARBA00022617"/>
    </source>
</evidence>
<dbReference type="SUPFAM" id="SSF46626">
    <property type="entry name" value="Cytochrome c"/>
    <property type="match status" value="1"/>
</dbReference>
<feature type="compositionally biased region" description="Polar residues" evidence="18">
    <location>
        <begin position="37"/>
        <end position="48"/>
    </location>
</feature>
<protein>
    <recommendedName>
        <fullName evidence="3">quinol--cytochrome-c reductase</fullName>
        <ecNumber evidence="3">7.1.1.8</ecNumber>
    </recommendedName>
</protein>
<dbReference type="InterPro" id="IPR002326">
    <property type="entry name" value="Cyt_c1"/>
</dbReference>
<dbReference type="SUPFAM" id="SSF81496">
    <property type="entry name" value="Cytochrome c1 subunit of cytochrome bc1 complex (Ubiquinol-cytochrome c reductase), transmembrane anchor"/>
    <property type="match status" value="1"/>
</dbReference>
<evidence type="ECO:0000256" key="13">
    <source>
        <dbReference type="ARBA" id="ARBA00023004"/>
    </source>
</evidence>
<evidence type="ECO:0000256" key="18">
    <source>
        <dbReference type="SAM" id="MobiDB-lite"/>
    </source>
</evidence>
<evidence type="ECO:0000256" key="10">
    <source>
        <dbReference type="ARBA" id="ARBA00022967"/>
    </source>
</evidence>
<keyword evidence="10" id="KW-1278">Translocase</keyword>
<comment type="catalytic activity">
    <reaction evidence="16">
        <text>a quinol + 2 Fe(III)-[cytochrome c](out) = a quinone + 2 Fe(II)-[cytochrome c](out) + 2 H(+)(out)</text>
        <dbReference type="Rhea" id="RHEA:11484"/>
        <dbReference type="Rhea" id="RHEA-COMP:10350"/>
        <dbReference type="Rhea" id="RHEA-COMP:14399"/>
        <dbReference type="ChEBI" id="CHEBI:15378"/>
        <dbReference type="ChEBI" id="CHEBI:24646"/>
        <dbReference type="ChEBI" id="CHEBI:29033"/>
        <dbReference type="ChEBI" id="CHEBI:29034"/>
        <dbReference type="ChEBI" id="CHEBI:132124"/>
        <dbReference type="EC" id="7.1.1.8"/>
    </reaction>
</comment>
<evidence type="ECO:0000256" key="17">
    <source>
        <dbReference type="PIRSR" id="PIRSR602326-1"/>
    </source>
</evidence>
<dbReference type="EMBL" id="PKSL01000018">
    <property type="protein sequence ID" value="POW14430.1"/>
    <property type="molecule type" value="Genomic_DNA"/>
</dbReference>
<accession>A0A2S4VY37</accession>
<reference evidence="19" key="1">
    <citation type="submission" date="2017-12" db="EMBL/GenBank/DDBJ databases">
        <title>Gene loss provides genomic basis for host adaptation in cereal stripe rust fungi.</title>
        <authorList>
            <person name="Xia C."/>
        </authorList>
    </citation>
    <scope>NUCLEOTIDE SEQUENCE [LARGE SCALE GENOMIC DNA]</scope>
    <source>
        <strain evidence="19">93-210</strain>
    </source>
</reference>
<feature type="binding site" description="covalent" evidence="17">
    <location>
        <position position="374"/>
    </location>
    <ligand>
        <name>heme c</name>
        <dbReference type="ChEBI" id="CHEBI:61717"/>
    </ligand>
</feature>
<dbReference type="VEuPathDB" id="FungiDB:PSHT_04689"/>
<evidence type="ECO:0000256" key="8">
    <source>
        <dbReference type="ARBA" id="ARBA00022723"/>
    </source>
</evidence>
<proteinExistence type="inferred from homology"/>
<gene>
    <name evidence="19" type="ORF">PSTT_02977</name>
</gene>
<feature type="compositionally biased region" description="Low complexity" evidence="18">
    <location>
        <begin position="24"/>
        <end position="36"/>
    </location>
</feature>
<keyword evidence="7" id="KW-0812">Transmembrane</keyword>
<keyword evidence="5 17" id="KW-0349">Heme</keyword>
<keyword evidence="11" id="KW-0249">Electron transport</keyword>
<comment type="subcellular location">
    <subcellularLocation>
        <location evidence="1">Mitochondrion inner membrane</location>
    </subcellularLocation>
</comment>
<dbReference type="VEuPathDB" id="FungiDB:PSTT_02977"/>
<evidence type="ECO:0000313" key="19">
    <source>
        <dbReference type="EMBL" id="POW14430.1"/>
    </source>
</evidence>
<comment type="similarity">
    <text evidence="2">Belongs to the cytochrome c family.</text>
</comment>
<dbReference type="Gene3D" id="1.10.760.10">
    <property type="entry name" value="Cytochrome c-like domain"/>
    <property type="match status" value="1"/>
</dbReference>
<feature type="region of interest" description="Disordered" evidence="18">
    <location>
        <begin position="1"/>
        <end position="56"/>
    </location>
</feature>
<evidence type="ECO:0000256" key="15">
    <source>
        <dbReference type="ARBA" id="ARBA00023136"/>
    </source>
</evidence>
<keyword evidence="15" id="KW-0472">Membrane</keyword>
<evidence type="ECO:0000256" key="12">
    <source>
        <dbReference type="ARBA" id="ARBA00022989"/>
    </source>
</evidence>
<name>A0A2S4VY37_9BASI</name>
<dbReference type="Gene3D" id="1.20.5.100">
    <property type="entry name" value="Cytochrome c1, transmembrane anchor, C-terminal"/>
    <property type="match status" value="1"/>
</dbReference>
<keyword evidence="14" id="KW-0496">Mitochondrion</keyword>
<evidence type="ECO:0000256" key="7">
    <source>
        <dbReference type="ARBA" id="ARBA00022692"/>
    </source>
</evidence>
<dbReference type="InterPro" id="IPR021157">
    <property type="entry name" value="Cyt_c1_TM_anchor_C"/>
</dbReference>
<evidence type="ECO:0000256" key="14">
    <source>
        <dbReference type="ARBA" id="ARBA00023128"/>
    </source>
</evidence>
<evidence type="ECO:0000256" key="9">
    <source>
        <dbReference type="ARBA" id="ARBA00022792"/>
    </source>
</evidence>
<evidence type="ECO:0000313" key="20">
    <source>
        <dbReference type="Proteomes" id="UP000239156"/>
    </source>
</evidence>
<evidence type="ECO:0000256" key="2">
    <source>
        <dbReference type="ARBA" id="ARBA00006488"/>
    </source>
</evidence>
<keyword evidence="13 17" id="KW-0408">Iron</keyword>
<dbReference type="Pfam" id="PF02167">
    <property type="entry name" value="Cytochrom_C1"/>
    <property type="match status" value="1"/>
</dbReference>
<keyword evidence="6" id="KW-0679">Respiratory chain</keyword>
<keyword evidence="9" id="KW-0999">Mitochondrion inner membrane</keyword>
<evidence type="ECO:0000256" key="11">
    <source>
        <dbReference type="ARBA" id="ARBA00022982"/>
    </source>
</evidence>
<dbReference type="OrthoDB" id="5925at2759"/>
<dbReference type="InterPro" id="IPR036909">
    <property type="entry name" value="Cyt_c-like_dom_sf"/>
</dbReference>
<organism evidence="19 20">
    <name type="scientific">Puccinia striiformis</name>
    <dbReference type="NCBI Taxonomy" id="27350"/>
    <lineage>
        <taxon>Eukaryota</taxon>
        <taxon>Fungi</taxon>
        <taxon>Dikarya</taxon>
        <taxon>Basidiomycota</taxon>
        <taxon>Pucciniomycotina</taxon>
        <taxon>Pucciniomycetes</taxon>
        <taxon>Pucciniales</taxon>
        <taxon>Pucciniaceae</taxon>
        <taxon>Puccinia</taxon>
    </lineage>
</organism>
<dbReference type="EC" id="7.1.1.8" evidence="3"/>
<evidence type="ECO:0000256" key="3">
    <source>
        <dbReference type="ARBA" id="ARBA00012951"/>
    </source>
</evidence>
<dbReference type="Proteomes" id="UP000239156">
    <property type="component" value="Unassembled WGS sequence"/>
</dbReference>
<keyword evidence="12" id="KW-1133">Transmembrane helix</keyword>
<evidence type="ECO:0000256" key="4">
    <source>
        <dbReference type="ARBA" id="ARBA00022448"/>
    </source>
</evidence>